<protein>
    <submittedName>
        <fullName evidence="2">Uncharacterized protein</fullName>
    </submittedName>
</protein>
<name>A0ABN0BIC8_BACFG</name>
<keyword evidence="1" id="KW-0812">Transmembrane</keyword>
<evidence type="ECO:0000313" key="3">
    <source>
        <dbReference type="Proteomes" id="UP000005101"/>
    </source>
</evidence>
<accession>A0ABN0BIC8</accession>
<gene>
    <name evidence="2" type="ORF">BFAG_01362</name>
</gene>
<keyword evidence="1" id="KW-1133">Transmembrane helix</keyword>
<proteinExistence type="predicted"/>
<dbReference type="Proteomes" id="UP000005101">
    <property type="component" value="Unassembled WGS sequence"/>
</dbReference>
<organism evidence="2 3">
    <name type="scientific">Bacteroides fragilis 3_1_12</name>
    <dbReference type="NCBI Taxonomy" id="457424"/>
    <lineage>
        <taxon>Bacteria</taxon>
        <taxon>Pseudomonadati</taxon>
        <taxon>Bacteroidota</taxon>
        <taxon>Bacteroidia</taxon>
        <taxon>Bacteroidales</taxon>
        <taxon>Bacteroidaceae</taxon>
        <taxon>Bacteroides</taxon>
    </lineage>
</organism>
<evidence type="ECO:0000313" key="2">
    <source>
        <dbReference type="EMBL" id="EFR52668.1"/>
    </source>
</evidence>
<evidence type="ECO:0000256" key="1">
    <source>
        <dbReference type="SAM" id="Phobius"/>
    </source>
</evidence>
<keyword evidence="1" id="KW-0472">Membrane</keyword>
<reference evidence="2 3" key="1">
    <citation type="submission" date="2008-12" db="EMBL/GenBank/DDBJ databases">
        <title>Annotation of Bacteroides fragilis strain 3_1_12.</title>
        <authorList>
            <consortium name="The Broad Institute Genome Sequencing Platform"/>
            <person name="Ward D."/>
            <person name="Young S.K."/>
            <person name="Kodira C.D."/>
            <person name="Zeng Q."/>
            <person name="Koehrsen M."/>
            <person name="Alvarado L."/>
            <person name="Berlin A."/>
            <person name="Borenstein D."/>
            <person name="Chen Z."/>
            <person name="Engels R."/>
            <person name="Freedman E."/>
            <person name="Gellesch M."/>
            <person name="Goldberg J."/>
            <person name="Griggs A."/>
            <person name="Gujja S."/>
            <person name="Heiman D."/>
            <person name="Hepburn T."/>
            <person name="Howarth C."/>
            <person name="Jen D."/>
            <person name="Larson L."/>
            <person name="Lewis B."/>
            <person name="Mehta T."/>
            <person name="Park D."/>
            <person name="Pearson M."/>
            <person name="Roberts A."/>
            <person name="Saif S."/>
            <person name="Shea T."/>
            <person name="Shenoy N."/>
            <person name="Sisk P."/>
            <person name="Stolte C."/>
            <person name="Sykes S."/>
            <person name="Walk T."/>
            <person name="White J."/>
            <person name="Yandava C."/>
            <person name="Allen-Vercoe E."/>
            <person name="Strauss J."/>
            <person name="Ambrose C."/>
            <person name="Lander E."/>
            <person name="Nusbaum C."/>
            <person name="Galagan J."/>
            <person name="Birren B."/>
        </authorList>
    </citation>
    <scope>NUCLEOTIDE SEQUENCE [LARGE SCALE GENOMIC DNA]</scope>
    <source>
        <strain evidence="2 3">3_1_12</strain>
    </source>
</reference>
<feature type="transmembrane region" description="Helical" evidence="1">
    <location>
        <begin position="6"/>
        <end position="27"/>
    </location>
</feature>
<keyword evidence="3" id="KW-1185">Reference proteome</keyword>
<sequence>MIGIAILNSDFLFSLFADVCSIFLILYRKNTIHYTNKKTLNQIIRVRKTVSLPKAGSHD</sequence>
<dbReference type="EMBL" id="EQ973213">
    <property type="protein sequence ID" value="EFR52668.1"/>
    <property type="molecule type" value="Genomic_DNA"/>
</dbReference>